<keyword evidence="7" id="KW-0456">Lyase</keyword>
<dbReference type="InterPro" id="IPR050064">
    <property type="entry name" value="IGPS_HisA/HisF"/>
</dbReference>
<dbReference type="EMBL" id="LCOJ01000010">
    <property type="protein sequence ID" value="KKU75533.1"/>
    <property type="molecule type" value="Genomic_DNA"/>
</dbReference>
<dbReference type="InterPro" id="IPR006062">
    <property type="entry name" value="His_biosynth"/>
</dbReference>
<dbReference type="AlphaFoldDB" id="A0A0G1VBJ3"/>
<dbReference type="SUPFAM" id="SSF51366">
    <property type="entry name" value="Ribulose-phoshate binding barrel"/>
    <property type="match status" value="1"/>
</dbReference>
<gene>
    <name evidence="12" type="ORF">UY01_C0010G0010</name>
</gene>
<evidence type="ECO:0000256" key="9">
    <source>
        <dbReference type="ARBA" id="ARBA00030264"/>
    </source>
</evidence>
<evidence type="ECO:0000256" key="2">
    <source>
        <dbReference type="ARBA" id="ARBA00009667"/>
    </source>
</evidence>
<evidence type="ECO:0000313" key="12">
    <source>
        <dbReference type="EMBL" id="KKU75533.1"/>
    </source>
</evidence>
<organism evidence="12 13">
    <name type="scientific">Candidatus Nomurabacteria bacterium GW2011_GWB1_47_6</name>
    <dbReference type="NCBI Taxonomy" id="1618749"/>
    <lineage>
        <taxon>Bacteria</taxon>
        <taxon>Candidatus Nomuraibacteriota</taxon>
    </lineage>
</organism>
<evidence type="ECO:0000256" key="4">
    <source>
        <dbReference type="ARBA" id="ARBA00012809"/>
    </source>
</evidence>
<dbReference type="GO" id="GO:0000107">
    <property type="term" value="F:imidazoleglycerol-phosphate synthase activity"/>
    <property type="evidence" value="ECO:0007669"/>
    <property type="project" value="InterPro"/>
</dbReference>
<dbReference type="InterPro" id="IPR011060">
    <property type="entry name" value="RibuloseP-bd_barrel"/>
</dbReference>
<keyword evidence="5 11" id="KW-0028">Amino-acid biosynthesis</keyword>
<dbReference type="InterPro" id="IPR013785">
    <property type="entry name" value="Aldolase_TIM"/>
</dbReference>
<comment type="subunit">
    <text evidence="3">Heterodimer of HisH and HisF.</text>
</comment>
<evidence type="ECO:0000256" key="10">
    <source>
        <dbReference type="ARBA" id="ARBA00047838"/>
    </source>
</evidence>
<dbReference type="EC" id="4.3.2.10" evidence="4"/>
<protein>
    <recommendedName>
        <fullName evidence="4">imidazole glycerol-phosphate synthase</fullName>
        <ecNumber evidence="4">4.3.2.10</ecNumber>
    </recommendedName>
    <alternativeName>
        <fullName evidence="9">IGP synthase cyclase subunit</fullName>
    </alternativeName>
</protein>
<dbReference type="Pfam" id="PF00977">
    <property type="entry name" value="His_biosynth"/>
    <property type="match status" value="1"/>
</dbReference>
<evidence type="ECO:0000256" key="7">
    <source>
        <dbReference type="ARBA" id="ARBA00023239"/>
    </source>
</evidence>
<proteinExistence type="inferred from homology"/>
<comment type="catalytic activity">
    <reaction evidence="10">
        <text>5-[(5-phospho-1-deoxy-D-ribulos-1-ylimino)methylamino]-1-(5-phospho-beta-D-ribosyl)imidazole-4-carboxamide + L-glutamine = D-erythro-1-(imidazol-4-yl)glycerol 3-phosphate + 5-amino-1-(5-phospho-beta-D-ribosyl)imidazole-4-carboxamide + L-glutamate + H(+)</text>
        <dbReference type="Rhea" id="RHEA:24793"/>
        <dbReference type="ChEBI" id="CHEBI:15378"/>
        <dbReference type="ChEBI" id="CHEBI:29985"/>
        <dbReference type="ChEBI" id="CHEBI:58278"/>
        <dbReference type="ChEBI" id="CHEBI:58359"/>
        <dbReference type="ChEBI" id="CHEBI:58475"/>
        <dbReference type="ChEBI" id="CHEBI:58525"/>
        <dbReference type="EC" id="4.3.2.10"/>
    </reaction>
</comment>
<evidence type="ECO:0000313" key="13">
    <source>
        <dbReference type="Proteomes" id="UP000034879"/>
    </source>
</evidence>
<sequence>MNTLRIIPRLDIKGPNVIKGIFNEGLRVVGSPQELAEQYYRAGADEIVYMDVVASLYQRNLDFDLLKSVADRIFVPLTVGGGIRSLGDINNALRAGADKVAINTYAIKNPDFLEAAARKFGSQCVVLAIEAKQRTDGGWEAYTDGGRERTGVDVITWIKQASRRGIGEIIISSVDREGLRQGFDLALCKAVASASALPLVVHGGAGDMETVAAVLQESKPDAVAIASAFHYGDYSVKNLKNFLSKAGLPVRPVYE</sequence>
<evidence type="ECO:0000256" key="1">
    <source>
        <dbReference type="ARBA" id="ARBA00005091"/>
    </source>
</evidence>
<dbReference type="Gene3D" id="3.20.20.70">
    <property type="entry name" value="Aldolase class I"/>
    <property type="match status" value="1"/>
</dbReference>
<comment type="caution">
    <text evidence="12">The sequence shown here is derived from an EMBL/GenBank/DDBJ whole genome shotgun (WGS) entry which is preliminary data.</text>
</comment>
<evidence type="ECO:0000256" key="3">
    <source>
        <dbReference type="ARBA" id="ARBA00011152"/>
    </source>
</evidence>
<keyword evidence="6 11" id="KW-0368">Histidine biosynthesis</keyword>
<dbReference type="GO" id="GO:0016829">
    <property type="term" value="F:lyase activity"/>
    <property type="evidence" value="ECO:0007669"/>
    <property type="project" value="UniProtKB-KW"/>
</dbReference>
<reference evidence="12 13" key="1">
    <citation type="journal article" date="2015" name="Nature">
        <title>rRNA introns, odd ribosomes, and small enigmatic genomes across a large radiation of phyla.</title>
        <authorList>
            <person name="Brown C.T."/>
            <person name="Hug L.A."/>
            <person name="Thomas B.C."/>
            <person name="Sharon I."/>
            <person name="Castelle C.J."/>
            <person name="Singh A."/>
            <person name="Wilkins M.J."/>
            <person name="Williams K.H."/>
            <person name="Banfield J.F."/>
        </authorList>
    </citation>
    <scope>NUCLEOTIDE SEQUENCE [LARGE SCALE GENOMIC DNA]</scope>
</reference>
<dbReference type="InterPro" id="IPR004651">
    <property type="entry name" value="HisF"/>
</dbReference>
<dbReference type="PANTHER" id="PTHR21235:SF2">
    <property type="entry name" value="IMIDAZOLE GLYCEROL PHOSPHATE SYNTHASE HISHF"/>
    <property type="match status" value="1"/>
</dbReference>
<dbReference type="GO" id="GO:0000105">
    <property type="term" value="P:L-histidine biosynthetic process"/>
    <property type="evidence" value="ECO:0007669"/>
    <property type="project" value="UniProtKB-UniPathway"/>
</dbReference>
<dbReference type="UniPathway" id="UPA00031">
    <property type="reaction ID" value="UER00010"/>
</dbReference>
<comment type="pathway">
    <text evidence="1">Amino-acid biosynthesis; L-histidine biosynthesis; L-histidine from 5-phospho-alpha-D-ribose 1-diphosphate: step 5/9.</text>
</comment>
<accession>A0A0G1VBJ3</accession>
<evidence type="ECO:0000256" key="8">
    <source>
        <dbReference type="ARBA" id="ARBA00025475"/>
    </source>
</evidence>
<evidence type="ECO:0000256" key="5">
    <source>
        <dbReference type="ARBA" id="ARBA00022605"/>
    </source>
</evidence>
<dbReference type="PATRIC" id="fig|1618749.3.peg.271"/>
<name>A0A0G1VBJ3_9BACT</name>
<comment type="function">
    <text evidence="8">IGPS catalyzes the conversion of PRFAR and glutamine to IGP, AICAR and glutamate. The HisF subunit catalyzes the cyclization activity that produces IGP and AICAR from PRFAR using the ammonia provided by the HisH subunit.</text>
</comment>
<dbReference type="Proteomes" id="UP000034879">
    <property type="component" value="Unassembled WGS sequence"/>
</dbReference>
<dbReference type="CDD" id="cd04731">
    <property type="entry name" value="HisF"/>
    <property type="match status" value="1"/>
</dbReference>
<comment type="similarity">
    <text evidence="2 11">Belongs to the HisA/HisF family.</text>
</comment>
<evidence type="ECO:0000256" key="11">
    <source>
        <dbReference type="RuleBase" id="RU003657"/>
    </source>
</evidence>
<dbReference type="PANTHER" id="PTHR21235">
    <property type="entry name" value="IMIDAZOLE GLYCEROL PHOSPHATE SYNTHASE SUBUNIT HISF/H IGP SYNTHASE SUBUNIT HISF/H"/>
    <property type="match status" value="1"/>
</dbReference>
<evidence type="ECO:0000256" key="6">
    <source>
        <dbReference type="ARBA" id="ARBA00023102"/>
    </source>
</evidence>